<evidence type="ECO:0000256" key="6">
    <source>
        <dbReference type="ARBA" id="ARBA00023136"/>
    </source>
</evidence>
<name>A0A6P5EXM4_ANACO</name>
<comment type="subcellular location">
    <subcellularLocation>
        <location evidence="1">Membrane</location>
        <topology evidence="1">Multi-pass membrane protein</topology>
    </subcellularLocation>
</comment>
<reference evidence="11" key="1">
    <citation type="journal article" date="2015" name="Nat. Genet.">
        <title>The pineapple genome and the evolution of CAM photosynthesis.</title>
        <authorList>
            <person name="Ming R."/>
            <person name="VanBuren R."/>
            <person name="Wai C.M."/>
            <person name="Tang H."/>
            <person name="Schatz M.C."/>
            <person name="Bowers J.E."/>
            <person name="Lyons E."/>
            <person name="Wang M.L."/>
            <person name="Chen J."/>
            <person name="Biggers E."/>
            <person name="Zhang J."/>
            <person name="Huang L."/>
            <person name="Zhang L."/>
            <person name="Miao W."/>
            <person name="Zhang J."/>
            <person name="Ye Z."/>
            <person name="Miao C."/>
            <person name="Lin Z."/>
            <person name="Wang H."/>
            <person name="Zhou H."/>
            <person name="Yim W.C."/>
            <person name="Priest H.D."/>
            <person name="Zheng C."/>
            <person name="Woodhouse M."/>
            <person name="Edger P.P."/>
            <person name="Guyot R."/>
            <person name="Guo H.B."/>
            <person name="Guo H."/>
            <person name="Zheng G."/>
            <person name="Singh R."/>
            <person name="Sharma A."/>
            <person name="Min X."/>
            <person name="Zheng Y."/>
            <person name="Lee H."/>
            <person name="Gurtowski J."/>
            <person name="Sedlazeck F.J."/>
            <person name="Harkess A."/>
            <person name="McKain M.R."/>
            <person name="Liao Z."/>
            <person name="Fang J."/>
            <person name="Liu J."/>
            <person name="Zhang X."/>
            <person name="Zhang Q."/>
            <person name="Hu W."/>
            <person name="Qin Y."/>
            <person name="Wang K."/>
            <person name="Chen L.Y."/>
            <person name="Shirley N."/>
            <person name="Lin Y.R."/>
            <person name="Liu L.Y."/>
            <person name="Hernandez A.G."/>
            <person name="Wright C.L."/>
            <person name="Bulone V."/>
            <person name="Tuskan G.A."/>
            <person name="Heath K."/>
            <person name="Zee F."/>
            <person name="Moore P.H."/>
            <person name="Sunkar R."/>
            <person name="Leebens-Mack J.H."/>
            <person name="Mockler T."/>
            <person name="Bennetzen J.L."/>
            <person name="Freeling M."/>
            <person name="Sankoff D."/>
            <person name="Paterson A.H."/>
            <person name="Zhu X."/>
            <person name="Yang X."/>
            <person name="Smith J.A."/>
            <person name="Cushman J.C."/>
            <person name="Paull R.E."/>
            <person name="Yu Q."/>
        </authorList>
    </citation>
    <scope>NUCLEOTIDE SEQUENCE [LARGE SCALE GENOMIC DNA]</scope>
    <source>
        <strain evidence="11">cv. F153</strain>
    </source>
</reference>
<evidence type="ECO:0000256" key="2">
    <source>
        <dbReference type="ARBA" id="ARBA00008574"/>
    </source>
</evidence>
<evidence type="ECO:0000259" key="10">
    <source>
        <dbReference type="Pfam" id="PF01529"/>
    </source>
</evidence>
<keyword evidence="6 8" id="KW-0472">Membrane</keyword>
<feature type="domain" description="Palmitoyltransferase DHHC" evidence="10">
    <location>
        <begin position="154"/>
        <end position="278"/>
    </location>
</feature>
<dbReference type="EC" id="2.3.1.225" evidence="8"/>
<feature type="compositionally biased region" description="Polar residues" evidence="9">
    <location>
        <begin position="426"/>
        <end position="439"/>
    </location>
</feature>
<keyword evidence="3 8" id="KW-0808">Transferase</keyword>
<dbReference type="GO" id="GO:0005783">
    <property type="term" value="C:endoplasmic reticulum"/>
    <property type="evidence" value="ECO:0007669"/>
    <property type="project" value="TreeGrafter"/>
</dbReference>
<keyword evidence="11" id="KW-1185">Reference proteome</keyword>
<feature type="transmembrane region" description="Helical" evidence="8">
    <location>
        <begin position="37"/>
        <end position="56"/>
    </location>
</feature>
<evidence type="ECO:0000256" key="1">
    <source>
        <dbReference type="ARBA" id="ARBA00004141"/>
    </source>
</evidence>
<evidence type="ECO:0000256" key="7">
    <source>
        <dbReference type="ARBA" id="ARBA00023315"/>
    </source>
</evidence>
<keyword evidence="7 8" id="KW-0012">Acyltransferase</keyword>
<keyword evidence="4 8" id="KW-0812">Transmembrane</keyword>
<dbReference type="GO" id="GO:0005794">
    <property type="term" value="C:Golgi apparatus"/>
    <property type="evidence" value="ECO:0007669"/>
    <property type="project" value="TreeGrafter"/>
</dbReference>
<dbReference type="Proteomes" id="UP000515123">
    <property type="component" value="Linkage group 4"/>
</dbReference>
<proteinExistence type="inferred from homology"/>
<evidence type="ECO:0000256" key="4">
    <source>
        <dbReference type="ARBA" id="ARBA00022692"/>
    </source>
</evidence>
<dbReference type="AlphaFoldDB" id="A0A6P5EXM4"/>
<evidence type="ECO:0000256" key="5">
    <source>
        <dbReference type="ARBA" id="ARBA00022989"/>
    </source>
</evidence>
<feature type="transmembrane region" description="Helical" evidence="8">
    <location>
        <begin position="240"/>
        <end position="266"/>
    </location>
</feature>
<evidence type="ECO:0000313" key="12">
    <source>
        <dbReference type="RefSeq" id="XP_020085910.1"/>
    </source>
</evidence>
<protein>
    <recommendedName>
        <fullName evidence="8">S-acyltransferase</fullName>
        <ecNumber evidence="8">2.3.1.225</ecNumber>
    </recommendedName>
    <alternativeName>
        <fullName evidence="8">Palmitoyltransferase</fullName>
    </alternativeName>
</protein>
<feature type="compositionally biased region" description="Basic and acidic residues" evidence="9">
    <location>
        <begin position="416"/>
        <end position="425"/>
    </location>
</feature>
<comment type="catalytic activity">
    <reaction evidence="8">
        <text>L-cysteinyl-[protein] + hexadecanoyl-CoA = S-hexadecanoyl-L-cysteinyl-[protein] + CoA</text>
        <dbReference type="Rhea" id="RHEA:36683"/>
        <dbReference type="Rhea" id="RHEA-COMP:10131"/>
        <dbReference type="Rhea" id="RHEA-COMP:11032"/>
        <dbReference type="ChEBI" id="CHEBI:29950"/>
        <dbReference type="ChEBI" id="CHEBI:57287"/>
        <dbReference type="ChEBI" id="CHEBI:57379"/>
        <dbReference type="ChEBI" id="CHEBI:74151"/>
        <dbReference type="EC" id="2.3.1.225"/>
    </reaction>
</comment>
<dbReference type="PANTHER" id="PTHR22883:SF471">
    <property type="entry name" value="S-ACYLTRANSFERASE"/>
    <property type="match status" value="1"/>
</dbReference>
<accession>A0A6P5EXM4</accession>
<evidence type="ECO:0000256" key="8">
    <source>
        <dbReference type="RuleBase" id="RU079119"/>
    </source>
</evidence>
<evidence type="ECO:0000256" key="9">
    <source>
        <dbReference type="SAM" id="MobiDB-lite"/>
    </source>
</evidence>
<dbReference type="RefSeq" id="XP_020085910.1">
    <property type="nucleotide sequence ID" value="XM_020230321.1"/>
</dbReference>
<gene>
    <name evidence="12" type="primary">LOC109708531</name>
</gene>
<dbReference type="GO" id="GO:0019706">
    <property type="term" value="F:protein-cysteine S-palmitoyltransferase activity"/>
    <property type="evidence" value="ECO:0007669"/>
    <property type="project" value="UniProtKB-EC"/>
</dbReference>
<organism evidence="11 12">
    <name type="scientific">Ananas comosus</name>
    <name type="common">Pineapple</name>
    <name type="synonym">Ananas ananas</name>
    <dbReference type="NCBI Taxonomy" id="4615"/>
    <lineage>
        <taxon>Eukaryota</taxon>
        <taxon>Viridiplantae</taxon>
        <taxon>Streptophyta</taxon>
        <taxon>Embryophyta</taxon>
        <taxon>Tracheophyta</taxon>
        <taxon>Spermatophyta</taxon>
        <taxon>Magnoliopsida</taxon>
        <taxon>Liliopsida</taxon>
        <taxon>Poales</taxon>
        <taxon>Bromeliaceae</taxon>
        <taxon>Bromelioideae</taxon>
        <taxon>Ananas</taxon>
    </lineage>
</organism>
<dbReference type="PROSITE" id="PS50216">
    <property type="entry name" value="DHHC"/>
    <property type="match status" value="1"/>
</dbReference>
<dbReference type="GeneID" id="109708531"/>
<evidence type="ECO:0000313" key="11">
    <source>
        <dbReference type="Proteomes" id="UP000515123"/>
    </source>
</evidence>
<dbReference type="InterPro" id="IPR001594">
    <property type="entry name" value="Palmitoyltrfase_DHHC"/>
</dbReference>
<reference evidence="12" key="2">
    <citation type="submission" date="2025-08" db="UniProtKB">
        <authorList>
            <consortium name="RefSeq"/>
        </authorList>
    </citation>
    <scope>IDENTIFICATION</scope>
    <source>
        <tissue evidence="12">Leaf</tissue>
    </source>
</reference>
<keyword evidence="5 8" id="KW-1133">Transmembrane helix</keyword>
<dbReference type="Gramene" id="Aco015009.1.mrna1">
    <property type="protein sequence ID" value="Aco015009.1.mrna1"/>
    <property type="gene ID" value="Aco015009.1.path1"/>
</dbReference>
<dbReference type="PANTHER" id="PTHR22883">
    <property type="entry name" value="ZINC FINGER DHHC DOMAIN CONTAINING PROTEIN"/>
    <property type="match status" value="1"/>
</dbReference>
<feature type="transmembrane region" description="Helical" evidence="8">
    <location>
        <begin position="198"/>
        <end position="219"/>
    </location>
</feature>
<feature type="transmembrane region" description="Helical" evidence="8">
    <location>
        <begin position="77"/>
        <end position="99"/>
    </location>
</feature>
<dbReference type="GO" id="GO:0016020">
    <property type="term" value="C:membrane"/>
    <property type="evidence" value="ECO:0007669"/>
    <property type="project" value="UniProtKB-SubCell"/>
</dbReference>
<dbReference type="InterPro" id="IPR039859">
    <property type="entry name" value="PFA4/ZDH16/20/ERF2-like"/>
</dbReference>
<comment type="domain">
    <text evidence="8">The DHHC domain is required for palmitoyltransferase activity.</text>
</comment>
<dbReference type="OrthoDB" id="4096362at2759"/>
<evidence type="ECO:0000256" key="3">
    <source>
        <dbReference type="ARBA" id="ARBA00022679"/>
    </source>
</evidence>
<comment type="similarity">
    <text evidence="2 8">Belongs to the DHHC palmitoyltransferase family.</text>
</comment>
<dbReference type="GO" id="GO:0006612">
    <property type="term" value="P:protein targeting to membrane"/>
    <property type="evidence" value="ECO:0007669"/>
    <property type="project" value="TreeGrafter"/>
</dbReference>
<dbReference type="Pfam" id="PF01529">
    <property type="entry name" value="DHHC"/>
    <property type="match status" value="1"/>
</dbReference>
<sequence>MATPAAPNRKRLYQVWKGSNKFFCGGRLIFGPDVASLFLSTILIAGPSVAFCCQVITKLHSHESSHSNASNSDHKHILGLPVLIVTIVIMISDLAFLFLTSSRDPGILPRNSRPPDEAFDVNTPSMEWINATSPHLRLPRTKDVVVNGYTVKVKYCDTCMLYRPPRASHCSICNNCVQKFDHHCPWVGQCIGLRNYRFFYLFISSSTFLCIYVFTLSWLNIIEERKNYNNSLWKSMTGEVLSLVLIVYTFIAVWFVGGLTAFHTYLISSNQTTYENFRYRYDKKENPYNKGILSNFKQVFFSKMPPSLNKFRSWVTEEASEVGSVTIAPYHGISLGGLKEKIDLEIGVRHEFDSNLSVPNILRGLDYTEIENNLQAKERHGLDASDPFAFPVIQHTKDTESLDLSESYSSEDGDIEVARADEERASTTSAHGDGHMQQS</sequence>
<feature type="region of interest" description="Disordered" evidence="9">
    <location>
        <begin position="400"/>
        <end position="439"/>
    </location>
</feature>